<sequence>MRRKEIRSKAENEDCDSDDANSKQDAACTSGKSSWQFIDGMRGVELVDSKCYRTPHGFQKEATFPCQPFFSNASSLDSGESESSSHSSSTGLTQDAAFPRKGPLERFTLMIGENILHFKIVTACEQGSNDGNDGNLLL</sequence>
<dbReference type="OrthoDB" id="5873692at2759"/>
<dbReference type="Proteomes" id="UP000053660">
    <property type="component" value="Unassembled WGS sequence"/>
</dbReference>
<organism evidence="2 3">
    <name type="scientific">Oesophagostomum dentatum</name>
    <name type="common">Nodular worm</name>
    <dbReference type="NCBI Taxonomy" id="61180"/>
    <lineage>
        <taxon>Eukaryota</taxon>
        <taxon>Metazoa</taxon>
        <taxon>Ecdysozoa</taxon>
        <taxon>Nematoda</taxon>
        <taxon>Chromadorea</taxon>
        <taxon>Rhabditida</taxon>
        <taxon>Rhabditina</taxon>
        <taxon>Rhabditomorpha</taxon>
        <taxon>Strongyloidea</taxon>
        <taxon>Strongylidae</taxon>
        <taxon>Oesophagostomum</taxon>
    </lineage>
</organism>
<protein>
    <submittedName>
        <fullName evidence="2">Uncharacterized protein</fullName>
    </submittedName>
</protein>
<accession>A0A0B1SRZ7</accession>
<evidence type="ECO:0000313" key="2">
    <source>
        <dbReference type="EMBL" id="KHJ87714.1"/>
    </source>
</evidence>
<dbReference type="EMBL" id="KN557194">
    <property type="protein sequence ID" value="KHJ87714.1"/>
    <property type="molecule type" value="Genomic_DNA"/>
</dbReference>
<evidence type="ECO:0000256" key="1">
    <source>
        <dbReference type="SAM" id="MobiDB-lite"/>
    </source>
</evidence>
<proteinExistence type="predicted"/>
<feature type="compositionally biased region" description="Low complexity" evidence="1">
    <location>
        <begin position="74"/>
        <end position="89"/>
    </location>
</feature>
<feature type="region of interest" description="Disordered" evidence="1">
    <location>
        <begin position="1"/>
        <end position="31"/>
    </location>
</feature>
<dbReference type="AlphaFoldDB" id="A0A0B1SRZ7"/>
<keyword evidence="3" id="KW-1185">Reference proteome</keyword>
<gene>
    <name evidence="2" type="ORF">OESDEN_12507</name>
</gene>
<reference evidence="2 3" key="1">
    <citation type="submission" date="2014-03" db="EMBL/GenBank/DDBJ databases">
        <title>Draft genome of the hookworm Oesophagostomum dentatum.</title>
        <authorList>
            <person name="Mitreva M."/>
        </authorList>
    </citation>
    <scope>NUCLEOTIDE SEQUENCE [LARGE SCALE GENOMIC DNA]</scope>
    <source>
        <strain evidence="2 3">OD-Hann</strain>
    </source>
</reference>
<evidence type="ECO:0000313" key="3">
    <source>
        <dbReference type="Proteomes" id="UP000053660"/>
    </source>
</evidence>
<feature type="region of interest" description="Disordered" evidence="1">
    <location>
        <begin position="74"/>
        <end position="97"/>
    </location>
</feature>
<name>A0A0B1SRZ7_OESDE</name>